<proteinExistence type="predicted"/>
<dbReference type="InterPro" id="IPR018958">
    <property type="entry name" value="Knr4/Smi1-like_dom"/>
</dbReference>
<accession>A0A4S2CXX3</accession>
<sequence>MMAMDELMQAMNTAAIAHWRASPAEAHVDLGLSPFLATHPDSALADLARRCLSGDVVWLGMPPASKASILAAEARLGISLPPSYKQFLSVSNGFLMPGNYISTLLPVELIQPFGNENATIASDWRSMLEEEASEDEPWLMARLGDAIQLSGPPGKGEDFVLLDPTFMHPGEENEIATYWTQLQEHHSSFVAYLESALAGLLNLTAFLQKGTDR</sequence>
<dbReference type="Gene3D" id="3.40.1580.10">
    <property type="entry name" value="SMI1/KNR4-like"/>
    <property type="match status" value="1"/>
</dbReference>
<dbReference type="SUPFAM" id="SSF160631">
    <property type="entry name" value="SMI1/KNR4-like"/>
    <property type="match status" value="1"/>
</dbReference>
<name>A0A4S2CXX3_STEMA</name>
<gene>
    <name evidence="2" type="ORF">E5352_12965</name>
</gene>
<dbReference type="EMBL" id="SRYW01000010">
    <property type="protein sequence ID" value="TGY33446.1"/>
    <property type="molecule type" value="Genomic_DNA"/>
</dbReference>
<evidence type="ECO:0000313" key="3">
    <source>
        <dbReference type="Proteomes" id="UP000306631"/>
    </source>
</evidence>
<dbReference type="Proteomes" id="UP000306631">
    <property type="component" value="Unassembled WGS sequence"/>
</dbReference>
<dbReference type="AlphaFoldDB" id="A0A4S2CXX3"/>
<evidence type="ECO:0000313" key="2">
    <source>
        <dbReference type="EMBL" id="TGY33446.1"/>
    </source>
</evidence>
<organism evidence="2 3">
    <name type="scientific">Stenotrophomonas maltophilia</name>
    <name type="common">Pseudomonas maltophilia</name>
    <name type="synonym">Xanthomonas maltophilia</name>
    <dbReference type="NCBI Taxonomy" id="40324"/>
    <lineage>
        <taxon>Bacteria</taxon>
        <taxon>Pseudomonadati</taxon>
        <taxon>Pseudomonadota</taxon>
        <taxon>Gammaproteobacteria</taxon>
        <taxon>Lysobacterales</taxon>
        <taxon>Lysobacteraceae</taxon>
        <taxon>Stenotrophomonas</taxon>
        <taxon>Stenotrophomonas maltophilia group</taxon>
    </lineage>
</organism>
<dbReference type="Pfam" id="PF09346">
    <property type="entry name" value="SMI1_KNR4"/>
    <property type="match status" value="1"/>
</dbReference>
<protein>
    <submittedName>
        <fullName evidence="2">SMI1/KNR4 family protein</fullName>
    </submittedName>
</protein>
<dbReference type="OrthoDB" id="6054476at2"/>
<reference evidence="2 3" key="1">
    <citation type="submission" date="2019-04" db="EMBL/GenBank/DDBJ databases">
        <title>Microbes associate with the intestines of laboratory mice.</title>
        <authorList>
            <person name="Navarre W."/>
            <person name="Wong E."/>
            <person name="Huang K."/>
            <person name="Tropini C."/>
            <person name="Ng K."/>
            <person name="Yu B."/>
        </authorList>
    </citation>
    <scope>NUCLEOTIDE SEQUENCE [LARGE SCALE GENOMIC DNA]</scope>
    <source>
        <strain evidence="2 3">NM62_B4-13</strain>
    </source>
</reference>
<dbReference type="SMART" id="SM00860">
    <property type="entry name" value="SMI1_KNR4"/>
    <property type="match status" value="1"/>
</dbReference>
<evidence type="ECO:0000259" key="1">
    <source>
        <dbReference type="SMART" id="SM00860"/>
    </source>
</evidence>
<feature type="domain" description="Knr4/Smi1-like" evidence="1">
    <location>
        <begin position="63"/>
        <end position="195"/>
    </location>
</feature>
<comment type="caution">
    <text evidence="2">The sequence shown here is derived from an EMBL/GenBank/DDBJ whole genome shotgun (WGS) entry which is preliminary data.</text>
</comment>
<dbReference type="InterPro" id="IPR037883">
    <property type="entry name" value="Knr4/Smi1-like_sf"/>
</dbReference>